<dbReference type="AlphaFoldDB" id="A0A5P1EIP6"/>
<dbReference type="Pfam" id="PF09713">
    <property type="entry name" value="A_thal_3526"/>
    <property type="match status" value="1"/>
</dbReference>
<dbReference type="Proteomes" id="UP000243459">
    <property type="component" value="Chromosome 6"/>
</dbReference>
<protein>
    <submittedName>
        <fullName evidence="2">Uncharacterized protein</fullName>
    </submittedName>
</protein>
<evidence type="ECO:0000313" key="2">
    <source>
        <dbReference type="EMBL" id="ONK65802.1"/>
    </source>
</evidence>
<reference evidence="3" key="1">
    <citation type="journal article" date="2017" name="Nat. Commun.">
        <title>The asparagus genome sheds light on the origin and evolution of a young Y chromosome.</title>
        <authorList>
            <person name="Harkess A."/>
            <person name="Zhou J."/>
            <person name="Xu C."/>
            <person name="Bowers J.E."/>
            <person name="Van der Hulst R."/>
            <person name="Ayyampalayam S."/>
            <person name="Mercati F."/>
            <person name="Riccardi P."/>
            <person name="McKain M.R."/>
            <person name="Kakrana A."/>
            <person name="Tang H."/>
            <person name="Ray J."/>
            <person name="Groenendijk J."/>
            <person name="Arikit S."/>
            <person name="Mathioni S.M."/>
            <person name="Nakano M."/>
            <person name="Shan H."/>
            <person name="Telgmann-Rauber A."/>
            <person name="Kanno A."/>
            <person name="Yue Z."/>
            <person name="Chen H."/>
            <person name="Li W."/>
            <person name="Chen Y."/>
            <person name="Xu X."/>
            <person name="Zhang Y."/>
            <person name="Luo S."/>
            <person name="Chen H."/>
            <person name="Gao J."/>
            <person name="Mao Z."/>
            <person name="Pires J.C."/>
            <person name="Luo M."/>
            <person name="Kudrna D."/>
            <person name="Wing R.A."/>
            <person name="Meyers B.C."/>
            <person name="Yi K."/>
            <person name="Kong H."/>
            <person name="Lavrijsen P."/>
            <person name="Sunseri F."/>
            <person name="Falavigna A."/>
            <person name="Ye Y."/>
            <person name="Leebens-Mack J.H."/>
            <person name="Chen G."/>
        </authorList>
    </citation>
    <scope>NUCLEOTIDE SEQUENCE [LARGE SCALE GENOMIC DNA]</scope>
    <source>
        <strain evidence="3">cv. DH0086</strain>
    </source>
</reference>
<evidence type="ECO:0000313" key="3">
    <source>
        <dbReference type="Proteomes" id="UP000243459"/>
    </source>
</evidence>
<dbReference type="NCBIfam" id="TIGR01589">
    <property type="entry name" value="A_thal_3526"/>
    <property type="match status" value="1"/>
</dbReference>
<gene>
    <name evidence="2" type="ORF">A4U43_C06F1120</name>
</gene>
<organism evidence="2 3">
    <name type="scientific">Asparagus officinalis</name>
    <name type="common">Garden asparagus</name>
    <dbReference type="NCBI Taxonomy" id="4686"/>
    <lineage>
        <taxon>Eukaryota</taxon>
        <taxon>Viridiplantae</taxon>
        <taxon>Streptophyta</taxon>
        <taxon>Embryophyta</taxon>
        <taxon>Tracheophyta</taxon>
        <taxon>Spermatophyta</taxon>
        <taxon>Magnoliopsida</taxon>
        <taxon>Liliopsida</taxon>
        <taxon>Asparagales</taxon>
        <taxon>Asparagaceae</taxon>
        <taxon>Asparagoideae</taxon>
        <taxon>Asparagus</taxon>
    </lineage>
</organism>
<sequence>MARSMARRNPPSPGSEEKIRRTRRCIEIDSMKDIIVARCLRRYMTKNETMAYLYIEERREPAYAELIWEELENQNPTFFRLYNTLAVIKKQVEKYNELLVHQKIAMNQRNSNGDPSRSTTANVSNQDLPSGVPSVAVPNGSTSAYVSNRNFPRGVPSVSLPNCDPAGIPYSNRNNIQNNPCNTRAYMGNPGNVQQYTCNASPLVANMNHNMYPSSMNTRIYGPNSPNQRPQFAIRGSHFLTTCPSTRMNQSTDHRMNPRTMMYPSPGIHNNGINTDPRISTPETIIRNYSPDSLRLAVNRPFDAGMQDHDQQLLDIMNAANASLLRETGMDVNSILDSGLFSEGMSNDTQNEDNCTRGEDGSGSGYPCQRFG</sequence>
<dbReference type="EMBL" id="CM007386">
    <property type="protein sequence ID" value="ONK65802.1"/>
    <property type="molecule type" value="Genomic_DNA"/>
</dbReference>
<dbReference type="PANTHER" id="PTHR31871:SF1">
    <property type="entry name" value="HISTIDINE-TRNA LIGASE"/>
    <property type="match status" value="1"/>
</dbReference>
<dbReference type="InterPro" id="IPR006476">
    <property type="entry name" value="CHP01589_pln"/>
</dbReference>
<feature type="region of interest" description="Disordered" evidence="1">
    <location>
        <begin position="106"/>
        <end position="136"/>
    </location>
</feature>
<name>A0A5P1EIP6_ASPOF</name>
<dbReference type="PANTHER" id="PTHR31871">
    <property type="entry name" value="OS02G0137100 PROTEIN"/>
    <property type="match status" value="1"/>
</dbReference>
<feature type="compositionally biased region" description="Polar residues" evidence="1">
    <location>
        <begin position="344"/>
        <end position="353"/>
    </location>
</feature>
<evidence type="ECO:0000256" key="1">
    <source>
        <dbReference type="SAM" id="MobiDB-lite"/>
    </source>
</evidence>
<proteinExistence type="predicted"/>
<feature type="compositionally biased region" description="Polar residues" evidence="1">
    <location>
        <begin position="106"/>
        <end position="128"/>
    </location>
</feature>
<dbReference type="OrthoDB" id="1100438at2759"/>
<dbReference type="Gramene" id="ONK65802">
    <property type="protein sequence ID" value="ONK65802"/>
    <property type="gene ID" value="A4U43_C06F1120"/>
</dbReference>
<accession>A0A5P1EIP6</accession>
<keyword evidence="3" id="KW-1185">Reference proteome</keyword>
<feature type="region of interest" description="Disordered" evidence="1">
    <location>
        <begin position="343"/>
        <end position="372"/>
    </location>
</feature>